<dbReference type="InterPro" id="IPR036875">
    <property type="entry name" value="Znf_CCHC_sf"/>
</dbReference>
<dbReference type="SUPFAM" id="SSF57756">
    <property type="entry name" value="Retrovirus zinc finger-like domains"/>
    <property type="match status" value="1"/>
</dbReference>
<name>A0A1U8INZ3_GOSHI</name>
<proteinExistence type="predicted"/>
<accession>A0A1U8INZ3</accession>
<reference evidence="1" key="1">
    <citation type="journal article" date="2020" name="Nat. Genet.">
        <title>Genomic diversifications of five Gossypium allopolyploid species and their impact on cotton improvement.</title>
        <authorList>
            <person name="Chen Z.J."/>
            <person name="Sreedasyam A."/>
            <person name="Ando A."/>
            <person name="Song Q."/>
            <person name="De Santiago L.M."/>
            <person name="Hulse-Kemp A.M."/>
            <person name="Ding M."/>
            <person name="Ye W."/>
            <person name="Kirkbride R.C."/>
            <person name="Jenkins J."/>
            <person name="Plott C."/>
            <person name="Lovell J."/>
            <person name="Lin Y.M."/>
            <person name="Vaughn R."/>
            <person name="Liu B."/>
            <person name="Simpson S."/>
            <person name="Scheffler B.E."/>
            <person name="Wen L."/>
            <person name="Saski C.A."/>
            <person name="Grover C.E."/>
            <person name="Hu G."/>
            <person name="Conover J.L."/>
            <person name="Carlson J.W."/>
            <person name="Shu S."/>
            <person name="Boston L.B."/>
            <person name="Williams M."/>
            <person name="Peterson D.G."/>
            <person name="McGee K."/>
            <person name="Jones D.C."/>
            <person name="Wendel J.F."/>
            <person name="Stelly D.M."/>
            <person name="Grimwood J."/>
            <person name="Schmutz J."/>
        </authorList>
    </citation>
    <scope>NUCLEOTIDE SEQUENCE [LARGE SCALE GENOMIC DNA]</scope>
    <source>
        <strain evidence="1">cv. TM-1</strain>
    </source>
</reference>
<reference evidence="2" key="2">
    <citation type="submission" date="2025-08" db="UniProtKB">
        <authorList>
            <consortium name="RefSeq"/>
        </authorList>
    </citation>
    <scope>IDENTIFICATION</scope>
</reference>
<dbReference type="GeneID" id="107897256"/>
<dbReference type="AlphaFoldDB" id="A0A1U8INZ3"/>
<sequence>MLLVDCESRQAQVLQEVNLNANLVEDAPSVEGGSRGGRTSVRGRGRTLRSRIQCQICSRFGHVAQKCYYRYHRDSNTSSVVPSVFCQGVSSGVERAEFGPCAQEEEEEKYVAPYPKSQRTIYGQGYYASQNRNGGQNWSASMQSEKLARGPQVSYANEYGRPYGNNFKSSLRQFGYDDGPGFNSNGFNGNAPLDFVARNGRRGLQGPNMVNSTNGPNTDPNANGVPSSNFVQVDQSDPGSPEPIGVDRVMRFTKPRARVYTGSEPCIGLLRLGDLRASNYSDPSESSSHVNTAQLGFSTGNDAPYVSVRGNTTSWYPDSGASHHVCRDVSALRDVTPYSGYGDSGDIADEPYS</sequence>
<gene>
    <name evidence="2" type="primary">LOC107897256</name>
</gene>
<dbReference type="RefSeq" id="XP_016678128.1">
    <property type="nucleotide sequence ID" value="XM_016822639.2"/>
</dbReference>
<dbReference type="PaxDb" id="3635-A0A1U8INZ3"/>
<protein>
    <submittedName>
        <fullName evidence="2">Uncharacterized protein</fullName>
    </submittedName>
</protein>
<evidence type="ECO:0000313" key="2">
    <source>
        <dbReference type="RefSeq" id="XP_016678128.1"/>
    </source>
</evidence>
<keyword evidence="1" id="KW-1185">Reference proteome</keyword>
<dbReference type="GO" id="GO:0008270">
    <property type="term" value="F:zinc ion binding"/>
    <property type="evidence" value="ECO:0007669"/>
    <property type="project" value="InterPro"/>
</dbReference>
<dbReference type="KEGG" id="ghi:107897256"/>
<dbReference type="Proteomes" id="UP000818029">
    <property type="component" value="Chromosome D05"/>
</dbReference>
<organism evidence="1 2">
    <name type="scientific">Gossypium hirsutum</name>
    <name type="common">Upland cotton</name>
    <name type="synonym">Gossypium mexicanum</name>
    <dbReference type="NCBI Taxonomy" id="3635"/>
    <lineage>
        <taxon>Eukaryota</taxon>
        <taxon>Viridiplantae</taxon>
        <taxon>Streptophyta</taxon>
        <taxon>Embryophyta</taxon>
        <taxon>Tracheophyta</taxon>
        <taxon>Spermatophyta</taxon>
        <taxon>Magnoliopsida</taxon>
        <taxon>eudicotyledons</taxon>
        <taxon>Gunneridae</taxon>
        <taxon>Pentapetalae</taxon>
        <taxon>rosids</taxon>
        <taxon>malvids</taxon>
        <taxon>Malvales</taxon>
        <taxon>Malvaceae</taxon>
        <taxon>Malvoideae</taxon>
        <taxon>Gossypium</taxon>
    </lineage>
</organism>
<dbReference type="GO" id="GO:0003676">
    <property type="term" value="F:nucleic acid binding"/>
    <property type="evidence" value="ECO:0007669"/>
    <property type="project" value="InterPro"/>
</dbReference>
<evidence type="ECO:0000313" key="1">
    <source>
        <dbReference type="Proteomes" id="UP000818029"/>
    </source>
</evidence>